<gene>
    <name evidence="2" type="ORF">AGLY_007124</name>
</gene>
<evidence type="ECO:0000256" key="1">
    <source>
        <dbReference type="SAM" id="Phobius"/>
    </source>
</evidence>
<comment type="caution">
    <text evidence="2">The sequence shown here is derived from an EMBL/GenBank/DDBJ whole genome shotgun (WGS) entry which is preliminary data.</text>
</comment>
<proteinExistence type="predicted"/>
<dbReference type="Proteomes" id="UP000475862">
    <property type="component" value="Unassembled WGS sequence"/>
</dbReference>
<keyword evidence="3" id="KW-1185">Reference proteome</keyword>
<dbReference type="AlphaFoldDB" id="A0A6G0TP49"/>
<keyword evidence="1" id="KW-0472">Membrane</keyword>
<feature type="transmembrane region" description="Helical" evidence="1">
    <location>
        <begin position="56"/>
        <end position="77"/>
    </location>
</feature>
<reference evidence="2 3" key="1">
    <citation type="submission" date="2019-08" db="EMBL/GenBank/DDBJ databases">
        <title>The genome of the soybean aphid Biotype 1, its phylome, world population structure and adaptation to the North American continent.</title>
        <authorList>
            <person name="Giordano R."/>
            <person name="Donthu R.K."/>
            <person name="Hernandez A.G."/>
            <person name="Wright C.L."/>
            <person name="Zimin A.V."/>
        </authorList>
    </citation>
    <scope>NUCLEOTIDE SEQUENCE [LARGE SCALE GENOMIC DNA]</scope>
    <source>
        <tissue evidence="2">Whole aphids</tissue>
    </source>
</reference>
<organism evidence="2 3">
    <name type="scientific">Aphis glycines</name>
    <name type="common">Soybean aphid</name>
    <dbReference type="NCBI Taxonomy" id="307491"/>
    <lineage>
        <taxon>Eukaryota</taxon>
        <taxon>Metazoa</taxon>
        <taxon>Ecdysozoa</taxon>
        <taxon>Arthropoda</taxon>
        <taxon>Hexapoda</taxon>
        <taxon>Insecta</taxon>
        <taxon>Pterygota</taxon>
        <taxon>Neoptera</taxon>
        <taxon>Paraneoptera</taxon>
        <taxon>Hemiptera</taxon>
        <taxon>Sternorrhyncha</taxon>
        <taxon>Aphidomorpha</taxon>
        <taxon>Aphidoidea</taxon>
        <taxon>Aphididae</taxon>
        <taxon>Aphidini</taxon>
        <taxon>Aphis</taxon>
        <taxon>Aphis</taxon>
    </lineage>
</organism>
<evidence type="ECO:0000313" key="3">
    <source>
        <dbReference type="Proteomes" id="UP000475862"/>
    </source>
</evidence>
<evidence type="ECO:0000313" key="2">
    <source>
        <dbReference type="EMBL" id="KAE9536335.1"/>
    </source>
</evidence>
<sequence>MKILTSIVTSNLPHVASYRILLKNALLFIKYLNYNVLIINNCHIAIMHSLEIIAIAYRNVISFLLEVLFFLLTMNLVRLDWRIMAVDLMTNLWACDVCDAPWSVARDTRVFPPGGGSVGRHKPTTSVWRILCLSRVLTIIEIVKYVHSLITVKLSDIKRIPHWVMHLFIHCIRGLVCSVKRNGYSKTFKTLFKMFDHVQFKLQDTFAKRSQNDSLKFRYCQRDFILKQYSVSILTRKKLALERHPSFKKVIRNSFGDS</sequence>
<accession>A0A6G0TP49</accession>
<protein>
    <submittedName>
        <fullName evidence="2">Uncharacterized protein</fullName>
    </submittedName>
</protein>
<name>A0A6G0TP49_APHGL</name>
<keyword evidence="1" id="KW-0812">Transmembrane</keyword>
<dbReference type="EMBL" id="VYZN01000023">
    <property type="protein sequence ID" value="KAE9536335.1"/>
    <property type="molecule type" value="Genomic_DNA"/>
</dbReference>
<keyword evidence="1" id="KW-1133">Transmembrane helix</keyword>